<sequence length="248" mass="27504">MSKPTTASTDPPPTGPTVVAVPVSTSTYGFSERRFTETYGEKAIRKCKENPIVPIGALATTTALIMASTKLRRQGAGAGTGANLDPTRASKQFQFWLRARVVFQALTILAVCGSAYVFGQSNLEENQRALEVHREMVNSKAERERREFDERMREAERVQEEEEELGRVLARRRLEREGAGSVGVGSGWWPWRSTSTPKLEVVSKLKTEREVAPCVLPPSPPSPEYRSWRSWLGGTQSKADPSHSGKKE</sequence>
<name>A0A9P7S0J2_9AGAR</name>
<dbReference type="GeneID" id="66078260"/>
<proteinExistence type="predicted"/>
<dbReference type="InterPro" id="IPR007667">
    <property type="entry name" value="Hypoxia_induced_domain"/>
</dbReference>
<feature type="coiled-coil region" evidence="6">
    <location>
        <begin position="138"/>
        <end position="165"/>
    </location>
</feature>
<evidence type="ECO:0000256" key="2">
    <source>
        <dbReference type="ARBA" id="ARBA00022692"/>
    </source>
</evidence>
<keyword evidence="10" id="KW-1185">Reference proteome</keyword>
<comment type="caution">
    <text evidence="9">The sequence shown here is derived from an EMBL/GenBank/DDBJ whole genome shotgun (WGS) entry which is preliminary data.</text>
</comment>
<dbReference type="Proteomes" id="UP001049176">
    <property type="component" value="Chromosome 5"/>
</dbReference>
<dbReference type="Pfam" id="PF04588">
    <property type="entry name" value="HIG_1_N"/>
    <property type="match status" value="1"/>
</dbReference>
<dbReference type="GO" id="GO:0097250">
    <property type="term" value="P:mitochondrial respirasome assembly"/>
    <property type="evidence" value="ECO:0007669"/>
    <property type="project" value="TreeGrafter"/>
</dbReference>
<evidence type="ECO:0000256" key="1">
    <source>
        <dbReference type="ARBA" id="ARBA00004325"/>
    </source>
</evidence>
<dbReference type="InterPro" id="IPR050355">
    <property type="entry name" value="RCF1"/>
</dbReference>
<dbReference type="EMBL" id="CM032185">
    <property type="protein sequence ID" value="KAG7092872.1"/>
    <property type="molecule type" value="Genomic_DNA"/>
</dbReference>
<dbReference type="PANTHER" id="PTHR12297:SF3">
    <property type="entry name" value="HIG1 DOMAIN FAMILY MEMBER 1A"/>
    <property type="match status" value="1"/>
</dbReference>
<evidence type="ECO:0000259" key="8">
    <source>
        <dbReference type="PROSITE" id="PS51503"/>
    </source>
</evidence>
<keyword evidence="5" id="KW-0472">Membrane</keyword>
<accession>A0A9P7S0J2</accession>
<dbReference type="OrthoDB" id="6604018at2759"/>
<feature type="domain" description="HIG1" evidence="8">
    <location>
        <begin position="24"/>
        <end position="129"/>
    </location>
</feature>
<gene>
    <name evidence="9" type="ORF">E1B28_009184</name>
</gene>
<evidence type="ECO:0000256" key="3">
    <source>
        <dbReference type="ARBA" id="ARBA00022989"/>
    </source>
</evidence>
<keyword evidence="3" id="KW-1133">Transmembrane helix</keyword>
<keyword evidence="2" id="KW-0812">Transmembrane</keyword>
<evidence type="ECO:0000256" key="7">
    <source>
        <dbReference type="SAM" id="MobiDB-lite"/>
    </source>
</evidence>
<evidence type="ECO:0000313" key="10">
    <source>
        <dbReference type="Proteomes" id="UP001049176"/>
    </source>
</evidence>
<dbReference type="RefSeq" id="XP_043009342.1">
    <property type="nucleotide sequence ID" value="XM_043154054.1"/>
</dbReference>
<evidence type="ECO:0000256" key="4">
    <source>
        <dbReference type="ARBA" id="ARBA00023128"/>
    </source>
</evidence>
<dbReference type="KEGG" id="more:E1B28_009184"/>
<evidence type="ECO:0000313" key="9">
    <source>
        <dbReference type="EMBL" id="KAG7092872.1"/>
    </source>
</evidence>
<evidence type="ECO:0000256" key="6">
    <source>
        <dbReference type="SAM" id="Coils"/>
    </source>
</evidence>
<dbReference type="PROSITE" id="PS51503">
    <property type="entry name" value="HIG1"/>
    <property type="match status" value="1"/>
</dbReference>
<dbReference type="GO" id="GO:0031966">
    <property type="term" value="C:mitochondrial membrane"/>
    <property type="evidence" value="ECO:0007669"/>
    <property type="project" value="UniProtKB-SubCell"/>
</dbReference>
<evidence type="ECO:0000256" key="5">
    <source>
        <dbReference type="ARBA" id="ARBA00023136"/>
    </source>
</evidence>
<dbReference type="PANTHER" id="PTHR12297">
    <property type="entry name" value="HYPOXIA-INDUCBILE GENE 1 HIG1 -RELATED"/>
    <property type="match status" value="1"/>
</dbReference>
<keyword evidence="4" id="KW-0496">Mitochondrion</keyword>
<organism evidence="9 10">
    <name type="scientific">Marasmius oreades</name>
    <name type="common">fairy-ring Marasmius</name>
    <dbReference type="NCBI Taxonomy" id="181124"/>
    <lineage>
        <taxon>Eukaryota</taxon>
        <taxon>Fungi</taxon>
        <taxon>Dikarya</taxon>
        <taxon>Basidiomycota</taxon>
        <taxon>Agaricomycotina</taxon>
        <taxon>Agaricomycetes</taxon>
        <taxon>Agaricomycetidae</taxon>
        <taxon>Agaricales</taxon>
        <taxon>Marasmiineae</taxon>
        <taxon>Marasmiaceae</taxon>
        <taxon>Marasmius</taxon>
    </lineage>
</organism>
<reference evidence="9" key="1">
    <citation type="journal article" date="2021" name="Genome Biol. Evol.">
        <title>The assembled and annotated genome of the fairy-ring fungus Marasmius oreades.</title>
        <authorList>
            <person name="Hiltunen M."/>
            <person name="Ament-Velasquez S.L."/>
            <person name="Johannesson H."/>
        </authorList>
    </citation>
    <scope>NUCLEOTIDE SEQUENCE</scope>
    <source>
        <strain evidence="9">03SP1</strain>
    </source>
</reference>
<keyword evidence="6" id="KW-0175">Coiled coil</keyword>
<protein>
    <recommendedName>
        <fullName evidence="8">HIG1 domain-containing protein</fullName>
    </recommendedName>
</protein>
<dbReference type="AlphaFoldDB" id="A0A9P7S0J2"/>
<comment type="subcellular location">
    <subcellularLocation>
        <location evidence="1">Mitochondrion membrane</location>
    </subcellularLocation>
</comment>
<feature type="region of interest" description="Disordered" evidence="7">
    <location>
        <begin position="213"/>
        <end position="248"/>
    </location>
</feature>